<gene>
    <name evidence="4" type="ORF">TEHN7118_0141</name>
</gene>
<dbReference type="AlphaFoldDB" id="A0A2H6CQR1"/>
<evidence type="ECO:0000313" key="5">
    <source>
        <dbReference type="Proteomes" id="UP000236214"/>
    </source>
</evidence>
<dbReference type="SUPFAM" id="SSF53474">
    <property type="entry name" value="alpha/beta-Hydrolases"/>
    <property type="match status" value="1"/>
</dbReference>
<evidence type="ECO:0000256" key="2">
    <source>
        <dbReference type="ARBA" id="ARBA00038115"/>
    </source>
</evidence>
<dbReference type="Proteomes" id="UP000236214">
    <property type="component" value="Unassembled WGS sequence"/>
</dbReference>
<feature type="domain" description="AB hydrolase-1" evidence="3">
    <location>
        <begin position="43"/>
        <end position="186"/>
    </location>
</feature>
<accession>A0A2H6CQR1</accession>
<proteinExistence type="inferred from homology"/>
<dbReference type="EMBL" id="BDEC01000005">
    <property type="protein sequence ID" value="GBD67335.1"/>
    <property type="molecule type" value="Genomic_DNA"/>
</dbReference>
<evidence type="ECO:0000256" key="1">
    <source>
        <dbReference type="ARBA" id="ARBA00022801"/>
    </source>
</evidence>
<keyword evidence="5" id="KW-1185">Reference proteome</keyword>
<dbReference type="PANTHER" id="PTHR22946">
    <property type="entry name" value="DIENELACTONE HYDROLASE DOMAIN-CONTAINING PROTEIN-RELATED"/>
    <property type="match status" value="1"/>
</dbReference>
<comment type="caution">
    <text evidence="4">The sequence shown here is derived from an EMBL/GenBank/DDBJ whole genome shotgun (WGS) entry which is preliminary data.</text>
</comment>
<dbReference type="PANTHER" id="PTHR22946:SF9">
    <property type="entry name" value="POLYKETIDE TRANSFERASE AF380"/>
    <property type="match status" value="1"/>
</dbReference>
<dbReference type="Gene3D" id="3.40.50.1820">
    <property type="entry name" value="alpha/beta hydrolase"/>
    <property type="match status" value="1"/>
</dbReference>
<keyword evidence="1" id="KW-0378">Hydrolase</keyword>
<evidence type="ECO:0000313" key="4">
    <source>
        <dbReference type="EMBL" id="GBD67335.1"/>
    </source>
</evidence>
<organism evidence="4 5">
    <name type="scientific">Tetragenococcus halophilus subsp. halophilus</name>
    <dbReference type="NCBI Taxonomy" id="1513897"/>
    <lineage>
        <taxon>Bacteria</taxon>
        <taxon>Bacillati</taxon>
        <taxon>Bacillota</taxon>
        <taxon>Bacilli</taxon>
        <taxon>Lactobacillales</taxon>
        <taxon>Enterococcaceae</taxon>
        <taxon>Tetragenococcus</taxon>
    </lineage>
</organism>
<dbReference type="InterPro" id="IPR050261">
    <property type="entry name" value="FrsA_esterase"/>
</dbReference>
<evidence type="ECO:0000259" key="3">
    <source>
        <dbReference type="Pfam" id="PF00561"/>
    </source>
</evidence>
<name>A0A2H6CQR1_TETHA</name>
<dbReference type="Pfam" id="PF00561">
    <property type="entry name" value="Abhydrolase_1"/>
    <property type="match status" value="1"/>
</dbReference>
<comment type="similarity">
    <text evidence="2">Belongs to the AB hydrolase superfamily. FUS2 hydrolase family.</text>
</comment>
<dbReference type="InterPro" id="IPR029058">
    <property type="entry name" value="AB_hydrolase_fold"/>
</dbReference>
<dbReference type="GO" id="GO:0052689">
    <property type="term" value="F:carboxylic ester hydrolase activity"/>
    <property type="evidence" value="ECO:0007669"/>
    <property type="project" value="UniProtKB-ARBA"/>
</dbReference>
<dbReference type="InterPro" id="IPR000073">
    <property type="entry name" value="AB_hydrolase_1"/>
</dbReference>
<reference evidence="4 5" key="1">
    <citation type="submission" date="2016-05" db="EMBL/GenBank/DDBJ databases">
        <title>Whole genome sequencing of Tetragenococcus halophilus subsp. halophilus NISL 7118.</title>
        <authorList>
            <person name="Shiwa Y."/>
            <person name="Nishimura I."/>
            <person name="Yoshikawa H."/>
            <person name="Koyama Y."/>
            <person name="Oguma T."/>
        </authorList>
    </citation>
    <scope>NUCLEOTIDE SEQUENCE [LARGE SCALE GENOMIC DNA]</scope>
    <source>
        <strain evidence="4 5">NISL 7118</strain>
    </source>
</reference>
<sequence length="258" mass="29787">MTAFFNEERNQVTLMKLAVRKRKIGIIPVLEVVDQDQLYTPLPLIVYYHGWQTSKELVLTQGRKLAQQGFRVVLPDAQNHGEREAPMSQVPSLTFLQSIYTNLFEFESIVDYFTQLGLDNGRLGVGGVSMGGMTTCALLTQHPEIDVAACVMGSPSLIDYRKQLEESFKKRKISVPQDYENLTSWIPYYDLALHYDEIKKRPLFFWHGIHDEKVQFVQTDRFVRNNLGPEITFRAANERHMVKVPTMDQVTDFFVNHL</sequence>
<protein>
    <recommendedName>
        <fullName evidence="3">AB hydrolase-1 domain-containing protein</fullName>
    </recommendedName>
</protein>